<dbReference type="SUPFAM" id="SSF63829">
    <property type="entry name" value="Calcium-dependent phosphotriesterase"/>
    <property type="match status" value="1"/>
</dbReference>
<evidence type="ECO:0000256" key="2">
    <source>
        <dbReference type="SAM" id="Phobius"/>
    </source>
</evidence>
<keyword evidence="2" id="KW-0812">Transmembrane</keyword>
<dbReference type="Proteomes" id="UP000198864">
    <property type="component" value="Unassembled WGS sequence"/>
</dbReference>
<dbReference type="STRING" id="285676.GA0070561_3561"/>
<feature type="region of interest" description="Disordered" evidence="1">
    <location>
        <begin position="309"/>
        <end position="328"/>
    </location>
</feature>
<reference evidence="3 4" key="1">
    <citation type="submission" date="2016-06" db="EMBL/GenBank/DDBJ databases">
        <authorList>
            <person name="Kjaerup R.B."/>
            <person name="Dalgaard T.S."/>
            <person name="Juul-Madsen H.R."/>
        </authorList>
    </citation>
    <scope>NUCLEOTIDE SEQUENCE [LARGE SCALE GENOMIC DNA]</scope>
    <source>
        <strain evidence="3 4">DSM 44871</strain>
    </source>
</reference>
<evidence type="ECO:0008006" key="5">
    <source>
        <dbReference type="Google" id="ProtNLM"/>
    </source>
</evidence>
<evidence type="ECO:0000313" key="4">
    <source>
        <dbReference type="Proteomes" id="UP000198864"/>
    </source>
</evidence>
<dbReference type="AlphaFoldDB" id="A0A1C4XNV9"/>
<accession>A0A1C4XNV9</accession>
<keyword evidence="2" id="KW-0472">Membrane</keyword>
<evidence type="ECO:0000313" key="3">
    <source>
        <dbReference type="EMBL" id="SCF09811.1"/>
    </source>
</evidence>
<dbReference type="Gene3D" id="2.120.10.30">
    <property type="entry name" value="TolB, C-terminal domain"/>
    <property type="match status" value="1"/>
</dbReference>
<feature type="compositionally biased region" description="Low complexity" evidence="1">
    <location>
        <begin position="309"/>
        <end position="318"/>
    </location>
</feature>
<sequence length="371" mass="38805">MRGRGRLTWGRRARAGAVVTALLAGVVPPAVVLVPGAATAGAAAAGTPVCQVRDDRLREISGMVATDDGYVVINDGADDEARRRIFFLDQRCAVVRTVSFPSRPRDTEDLAIGRDGTVWVADIGDNDRSRPTVGVWRLAPGAKQPVLHRMTYPDRPHDAEALLLDASGRPLIVTKGGSGTVFLYAPATALRSDATTPLTALGQVTVPSTTTSNPFSFLGRGVITGAASAPDGRRVVLRSYADAFEYDVPDGDVVRALTTGTPRITPLPDEPQGESITYSRDGRSLLTVSESAGQPAGTRSTILRYPATASTATAAPSTESVDPVSPTAVRPAAGEIGGGAGRTWPLALGAGTLLVLLGLAGVLWWRHTARR</sequence>
<dbReference type="InterPro" id="IPR011042">
    <property type="entry name" value="6-blade_b-propeller_TolB-like"/>
</dbReference>
<name>A0A1C4XNV9_9ACTN</name>
<evidence type="ECO:0000256" key="1">
    <source>
        <dbReference type="SAM" id="MobiDB-lite"/>
    </source>
</evidence>
<proteinExistence type="predicted"/>
<gene>
    <name evidence="3" type="ORF">GA0070561_3561</name>
</gene>
<feature type="transmembrane region" description="Helical" evidence="2">
    <location>
        <begin position="344"/>
        <end position="365"/>
    </location>
</feature>
<protein>
    <recommendedName>
        <fullName evidence="5">Esterase-like activity of phytase family protein</fullName>
    </recommendedName>
</protein>
<organism evidence="3 4">
    <name type="scientific">Micromonospora saelicesensis</name>
    <dbReference type="NCBI Taxonomy" id="285676"/>
    <lineage>
        <taxon>Bacteria</taxon>
        <taxon>Bacillati</taxon>
        <taxon>Actinomycetota</taxon>
        <taxon>Actinomycetes</taxon>
        <taxon>Micromonosporales</taxon>
        <taxon>Micromonosporaceae</taxon>
        <taxon>Micromonospora</taxon>
    </lineage>
</organism>
<dbReference type="EMBL" id="FMCR01000003">
    <property type="protein sequence ID" value="SCF09811.1"/>
    <property type="molecule type" value="Genomic_DNA"/>
</dbReference>
<dbReference type="RefSeq" id="WP_244166260.1">
    <property type="nucleotide sequence ID" value="NZ_FMCR01000003.1"/>
</dbReference>
<keyword evidence="2" id="KW-1133">Transmembrane helix</keyword>